<evidence type="ECO:0000259" key="1">
    <source>
        <dbReference type="PROSITE" id="PS51192"/>
    </source>
</evidence>
<keyword evidence="2" id="KW-0547">Nucleotide-binding</keyword>
<dbReference type="Gene3D" id="3.40.50.300">
    <property type="entry name" value="P-loop containing nucleotide triphosphate hydrolases"/>
    <property type="match status" value="1"/>
</dbReference>
<dbReference type="InterPro" id="IPR051363">
    <property type="entry name" value="RLR_Helicase"/>
</dbReference>
<evidence type="ECO:0000313" key="3">
    <source>
        <dbReference type="Proteomes" id="UP000053766"/>
    </source>
</evidence>
<protein>
    <submittedName>
        <fullName evidence="2">DEAD/DEAH box helicase</fullName>
    </submittedName>
</protein>
<dbReference type="InterPro" id="IPR011545">
    <property type="entry name" value="DEAD/DEAH_box_helicase_dom"/>
</dbReference>
<name>A0A0D8XGW5_DICVI</name>
<dbReference type="STRING" id="29172.A0A0D8XGW5"/>
<sequence>MEKFFPEGDEELKMLDRCAAALEPEFFITSLSKLNNSYPELQSLKRKENSKKGKREGACSKDPYNRAVLWYLLPNYEEVLENRAIERRRRRIGRSAKNEEVVEDIPEIFEMRKPADYVSYRINDINDLHDTEPLRLRPYQEELVEMALRGKNTIACAPTGCGKTEVSIYVAVSHLDEKAEKNEPGRVAMLVPRIPLVDQQKQRFQKYIRGKYYVEGLHGSGVKGASRRDAVLACDIVVMTPQILLHLGVFLWKLVDVHVRHTVHMHKNRNMLKSIIKDERLYVCDFSLLIFDEVHHCTKDHPYNILMQTVHDYKGPKPQTMGLTASLGVGISTTEESGMAAVYELLANLGATVLSSVRRHTDILAQYVPKPVDCE</sequence>
<dbReference type="PANTHER" id="PTHR14074:SF16">
    <property type="entry name" value="ANTIVIRAL INNATE IMMUNE RESPONSE RECEPTOR RIG-I"/>
    <property type="match status" value="1"/>
</dbReference>
<keyword evidence="3" id="KW-1185">Reference proteome</keyword>
<dbReference type="InterPro" id="IPR027417">
    <property type="entry name" value="P-loop_NTPase"/>
</dbReference>
<keyword evidence="2" id="KW-0347">Helicase</keyword>
<keyword evidence="2" id="KW-0378">Hydrolase</keyword>
<proteinExistence type="predicted"/>
<dbReference type="OrthoDB" id="416741at2759"/>
<dbReference type="InterPro" id="IPR014001">
    <property type="entry name" value="Helicase_ATP-bd"/>
</dbReference>
<dbReference type="Pfam" id="PF00270">
    <property type="entry name" value="DEAD"/>
    <property type="match status" value="1"/>
</dbReference>
<gene>
    <name evidence="2" type="ORF">DICVIV_10999</name>
</gene>
<dbReference type="EMBL" id="KN716603">
    <property type="protein sequence ID" value="KJH42989.1"/>
    <property type="molecule type" value="Genomic_DNA"/>
</dbReference>
<dbReference type="SUPFAM" id="SSF52540">
    <property type="entry name" value="P-loop containing nucleoside triphosphate hydrolases"/>
    <property type="match status" value="1"/>
</dbReference>
<dbReference type="PANTHER" id="PTHR14074">
    <property type="entry name" value="HELICASE WITH DEATH DOMAIN-RELATED"/>
    <property type="match status" value="1"/>
</dbReference>
<dbReference type="GO" id="GO:0005737">
    <property type="term" value="C:cytoplasm"/>
    <property type="evidence" value="ECO:0007669"/>
    <property type="project" value="TreeGrafter"/>
</dbReference>
<reference evidence="3" key="2">
    <citation type="journal article" date="2016" name="Sci. Rep.">
        <title>Dictyocaulus viviparus genome, variome and transcriptome elucidate lungworm biology and support future intervention.</title>
        <authorList>
            <person name="McNulty S.N."/>
            <person name="Strube C."/>
            <person name="Rosa B.A."/>
            <person name="Martin J.C."/>
            <person name="Tyagi R."/>
            <person name="Choi Y.J."/>
            <person name="Wang Q."/>
            <person name="Hallsworth Pepin K."/>
            <person name="Zhang X."/>
            <person name="Ozersky P."/>
            <person name="Wilson R.K."/>
            <person name="Sternberg P.W."/>
            <person name="Gasser R.B."/>
            <person name="Mitreva M."/>
        </authorList>
    </citation>
    <scope>NUCLEOTIDE SEQUENCE [LARGE SCALE GENOMIC DNA]</scope>
    <source>
        <strain evidence="3">HannoverDv2000</strain>
    </source>
</reference>
<dbReference type="PROSITE" id="PS51192">
    <property type="entry name" value="HELICASE_ATP_BIND_1"/>
    <property type="match status" value="1"/>
</dbReference>
<accession>A0A0D8XGW5</accession>
<organism evidence="2 3">
    <name type="scientific">Dictyocaulus viviparus</name>
    <name type="common">Bovine lungworm</name>
    <dbReference type="NCBI Taxonomy" id="29172"/>
    <lineage>
        <taxon>Eukaryota</taxon>
        <taxon>Metazoa</taxon>
        <taxon>Ecdysozoa</taxon>
        <taxon>Nematoda</taxon>
        <taxon>Chromadorea</taxon>
        <taxon>Rhabditida</taxon>
        <taxon>Rhabditina</taxon>
        <taxon>Rhabditomorpha</taxon>
        <taxon>Strongyloidea</taxon>
        <taxon>Metastrongylidae</taxon>
        <taxon>Dictyocaulus</taxon>
    </lineage>
</organism>
<reference evidence="2 3" key="1">
    <citation type="submission" date="2013-11" db="EMBL/GenBank/DDBJ databases">
        <title>Draft genome of the bovine lungworm Dictyocaulus viviparus.</title>
        <authorList>
            <person name="Mitreva M."/>
        </authorList>
    </citation>
    <scope>NUCLEOTIDE SEQUENCE [LARGE SCALE GENOMIC DNA]</scope>
    <source>
        <strain evidence="2 3">HannoverDv2000</strain>
    </source>
</reference>
<feature type="domain" description="Helicase ATP-binding" evidence="1">
    <location>
        <begin position="144"/>
        <end position="345"/>
    </location>
</feature>
<dbReference type="SMART" id="SM00487">
    <property type="entry name" value="DEXDc"/>
    <property type="match status" value="1"/>
</dbReference>
<dbReference type="GO" id="GO:0003676">
    <property type="term" value="F:nucleic acid binding"/>
    <property type="evidence" value="ECO:0007669"/>
    <property type="project" value="InterPro"/>
</dbReference>
<dbReference type="GO" id="GO:0005524">
    <property type="term" value="F:ATP binding"/>
    <property type="evidence" value="ECO:0007669"/>
    <property type="project" value="InterPro"/>
</dbReference>
<dbReference type="GO" id="GO:0004386">
    <property type="term" value="F:helicase activity"/>
    <property type="evidence" value="ECO:0007669"/>
    <property type="project" value="UniProtKB-KW"/>
</dbReference>
<keyword evidence="2" id="KW-0067">ATP-binding</keyword>
<evidence type="ECO:0000313" key="2">
    <source>
        <dbReference type="EMBL" id="KJH42989.1"/>
    </source>
</evidence>
<dbReference type="AlphaFoldDB" id="A0A0D8XGW5"/>
<dbReference type="Proteomes" id="UP000053766">
    <property type="component" value="Unassembled WGS sequence"/>
</dbReference>